<keyword evidence="2 8" id="KW-0812">Transmembrane</keyword>
<dbReference type="InterPro" id="IPR039421">
    <property type="entry name" value="Type_1_exporter"/>
</dbReference>
<dbReference type="InterPro" id="IPR027417">
    <property type="entry name" value="P-loop_NTPase"/>
</dbReference>
<feature type="region of interest" description="Disordered" evidence="7">
    <location>
        <begin position="1"/>
        <end position="45"/>
    </location>
</feature>
<dbReference type="PANTHER" id="PTHR24221">
    <property type="entry name" value="ATP-BINDING CASSETTE SUB-FAMILY B"/>
    <property type="match status" value="1"/>
</dbReference>
<dbReference type="SUPFAM" id="SSF90123">
    <property type="entry name" value="ABC transporter transmembrane region"/>
    <property type="match status" value="1"/>
</dbReference>
<dbReference type="GO" id="GO:0140359">
    <property type="term" value="F:ABC-type transporter activity"/>
    <property type="evidence" value="ECO:0007669"/>
    <property type="project" value="InterPro"/>
</dbReference>
<dbReference type="InterPro" id="IPR036640">
    <property type="entry name" value="ABC1_TM_sf"/>
</dbReference>
<evidence type="ECO:0000256" key="6">
    <source>
        <dbReference type="ARBA" id="ARBA00023136"/>
    </source>
</evidence>
<dbReference type="PROSITE" id="PS50929">
    <property type="entry name" value="ABC_TM1F"/>
    <property type="match status" value="1"/>
</dbReference>
<comment type="caution">
    <text evidence="11">The sequence shown here is derived from an EMBL/GenBank/DDBJ whole genome shotgun (WGS) entry which is preliminary data.</text>
</comment>
<keyword evidence="4 11" id="KW-0067">ATP-binding</keyword>
<evidence type="ECO:0000259" key="9">
    <source>
        <dbReference type="PROSITE" id="PS50893"/>
    </source>
</evidence>
<dbReference type="GO" id="GO:0005886">
    <property type="term" value="C:plasma membrane"/>
    <property type="evidence" value="ECO:0007669"/>
    <property type="project" value="UniProtKB-SubCell"/>
</dbReference>
<evidence type="ECO:0000256" key="8">
    <source>
        <dbReference type="SAM" id="Phobius"/>
    </source>
</evidence>
<evidence type="ECO:0000256" key="5">
    <source>
        <dbReference type="ARBA" id="ARBA00022989"/>
    </source>
</evidence>
<dbReference type="AlphaFoldDB" id="A0A2I9CYP8"/>
<evidence type="ECO:0000256" key="2">
    <source>
        <dbReference type="ARBA" id="ARBA00022692"/>
    </source>
</evidence>
<name>A0A2I9CYP8_9DEIO</name>
<dbReference type="InterPro" id="IPR003593">
    <property type="entry name" value="AAA+_ATPase"/>
</dbReference>
<gene>
    <name evidence="11" type="ORF">DAERI_130122</name>
</gene>
<evidence type="ECO:0000313" key="11">
    <source>
        <dbReference type="EMBL" id="GBF07292.1"/>
    </source>
</evidence>
<dbReference type="InterPro" id="IPR011527">
    <property type="entry name" value="ABC1_TM_dom"/>
</dbReference>
<evidence type="ECO:0000313" key="12">
    <source>
        <dbReference type="Proteomes" id="UP000236569"/>
    </source>
</evidence>
<dbReference type="GO" id="GO:0005524">
    <property type="term" value="F:ATP binding"/>
    <property type="evidence" value="ECO:0007669"/>
    <property type="project" value="UniProtKB-KW"/>
</dbReference>
<feature type="transmembrane region" description="Helical" evidence="8">
    <location>
        <begin position="183"/>
        <end position="207"/>
    </location>
</feature>
<comment type="subcellular location">
    <subcellularLocation>
        <location evidence="1">Cell membrane</location>
        <topology evidence="1">Multi-pass membrane protein</topology>
    </subcellularLocation>
</comment>
<evidence type="ECO:0000256" key="1">
    <source>
        <dbReference type="ARBA" id="ARBA00004651"/>
    </source>
</evidence>
<dbReference type="EMBL" id="BFAG01000013">
    <property type="protein sequence ID" value="GBF07292.1"/>
    <property type="molecule type" value="Genomic_DNA"/>
</dbReference>
<dbReference type="Gene3D" id="1.20.1560.10">
    <property type="entry name" value="ABC transporter type 1, transmembrane domain"/>
    <property type="match status" value="1"/>
</dbReference>
<dbReference type="SUPFAM" id="SSF52540">
    <property type="entry name" value="P-loop containing nucleoside triphosphate hydrolases"/>
    <property type="match status" value="1"/>
</dbReference>
<dbReference type="GO" id="GO:0016887">
    <property type="term" value="F:ATP hydrolysis activity"/>
    <property type="evidence" value="ECO:0007669"/>
    <property type="project" value="InterPro"/>
</dbReference>
<feature type="compositionally biased region" description="Low complexity" evidence="7">
    <location>
        <begin position="18"/>
        <end position="32"/>
    </location>
</feature>
<dbReference type="Proteomes" id="UP000236569">
    <property type="component" value="Unassembled WGS sequence"/>
</dbReference>
<keyword evidence="5 8" id="KW-1133">Transmembrane helix</keyword>
<dbReference type="CDD" id="cd07346">
    <property type="entry name" value="ABC_6TM_exporters"/>
    <property type="match status" value="1"/>
</dbReference>
<feature type="transmembrane region" description="Helical" evidence="8">
    <location>
        <begin position="213"/>
        <end position="233"/>
    </location>
</feature>
<dbReference type="Gene3D" id="3.40.50.300">
    <property type="entry name" value="P-loop containing nucleotide triphosphate hydrolases"/>
    <property type="match status" value="1"/>
</dbReference>
<keyword evidence="6 8" id="KW-0472">Membrane</keyword>
<accession>A0A2I9CYP8</accession>
<evidence type="ECO:0000256" key="7">
    <source>
        <dbReference type="SAM" id="MobiDB-lite"/>
    </source>
</evidence>
<dbReference type="PANTHER" id="PTHR24221:SF423">
    <property type="entry name" value="ABC TRANSPORTER"/>
    <property type="match status" value="1"/>
</dbReference>
<dbReference type="SMART" id="SM00382">
    <property type="entry name" value="AAA"/>
    <property type="match status" value="1"/>
</dbReference>
<dbReference type="PROSITE" id="PS50893">
    <property type="entry name" value="ABC_TRANSPORTER_2"/>
    <property type="match status" value="1"/>
</dbReference>
<evidence type="ECO:0000256" key="4">
    <source>
        <dbReference type="ARBA" id="ARBA00022840"/>
    </source>
</evidence>
<dbReference type="Pfam" id="PF00005">
    <property type="entry name" value="ABC_tran"/>
    <property type="match status" value="1"/>
</dbReference>
<dbReference type="Pfam" id="PF00664">
    <property type="entry name" value="ABC_membrane"/>
    <property type="match status" value="1"/>
</dbReference>
<reference evidence="12" key="1">
    <citation type="submission" date="2018-01" db="EMBL/GenBank/DDBJ databases">
        <title>Draft Genome Sequence of the Radioresistant Bacterium Deinococcus aerius TR0125, Isolated from the Higher Atmosphere above Japan.</title>
        <authorList>
            <person name="Satoh K."/>
            <person name="Arai H."/>
            <person name="Sanzen T."/>
            <person name="Kawaguchi Y."/>
            <person name="Hayashi H."/>
            <person name="Yokobori S."/>
            <person name="Yamagishi A."/>
            <person name="Oono Y."/>
            <person name="Narumi I."/>
        </authorList>
    </citation>
    <scope>NUCLEOTIDE SEQUENCE [LARGE SCALE GENOMIC DNA]</scope>
    <source>
        <strain evidence="12">TR0125</strain>
    </source>
</reference>
<keyword evidence="12" id="KW-1185">Reference proteome</keyword>
<protein>
    <submittedName>
        <fullName evidence="11">ABC transporter ATP-binding protein/permease</fullName>
    </submittedName>
</protein>
<feature type="transmembrane region" description="Helical" evidence="8">
    <location>
        <begin position="64"/>
        <end position="89"/>
    </location>
</feature>
<feature type="transmembrane region" description="Helical" evidence="8">
    <location>
        <begin position="127"/>
        <end position="144"/>
    </location>
</feature>
<organism evidence="11 12">
    <name type="scientific">Deinococcus aerius</name>
    <dbReference type="NCBI Taxonomy" id="200253"/>
    <lineage>
        <taxon>Bacteria</taxon>
        <taxon>Thermotogati</taxon>
        <taxon>Deinococcota</taxon>
        <taxon>Deinococci</taxon>
        <taxon>Deinococcales</taxon>
        <taxon>Deinococcaceae</taxon>
        <taxon>Deinococcus</taxon>
    </lineage>
</organism>
<evidence type="ECO:0000259" key="10">
    <source>
        <dbReference type="PROSITE" id="PS50929"/>
    </source>
</evidence>
<feature type="transmembrane region" description="Helical" evidence="8">
    <location>
        <begin position="101"/>
        <end position="121"/>
    </location>
</feature>
<evidence type="ECO:0000256" key="3">
    <source>
        <dbReference type="ARBA" id="ARBA00022741"/>
    </source>
</evidence>
<dbReference type="InterPro" id="IPR003439">
    <property type="entry name" value="ABC_transporter-like_ATP-bd"/>
</dbReference>
<feature type="domain" description="ABC transporter" evidence="9">
    <location>
        <begin position="404"/>
        <end position="633"/>
    </location>
</feature>
<feature type="domain" description="ABC transmembrane type-1" evidence="10">
    <location>
        <begin position="76"/>
        <end position="357"/>
    </location>
</feature>
<proteinExistence type="predicted"/>
<sequence>MVSGEWLRLPLPGPEPPSLLSTSHSPLPTALSAEPPMTTTSPPPAHDRTFALSRRLFTYRPGLFAFNLLMWGMVHAAPALLTLAVSGVFRHLEEADPLRSAGAPIDPLVAAAWVSVGWFAFVRLSRFGIFYGAFVAWIELWYTLDALVRRNLLSYLLTARGSRRLPDTPAEAVSRFRDDVDDVAAYTEVWVDGWGLVAYCLIAVTLMARVDPIITALVCTPLLLMIVFVQRLSPKIRTYRRRMREATARVTDFIGETFGAVSAVKLAAREDQMVARMAALGEVRRRAALRDVLLTELIRGVNTNMVNVAVGLVLLLGANKVRGGALDVADFVLFIGLLPRLTGSMGFFGDAIARHRRTGVSYDRMERLLQDAPAGTVVAHHPVHLYDEPPARDTAPEARPLEELRVEGLTAHHPSGAGITDVSFTLHRGEFVVVTGRIGSGKTTLLRALLGLMPLDSGRILWNGEEVTDPATFLVPPRSAYTAQIPSLFSDTLRENVLSGSDPERLERAVRLAVLEPDVAQLPAGLDTQVGARGVKLSGGQVQRTAVARMLARDADLLVFDDVSSALDARTEALLWDGLFRETDATCLVVSHRRAALTRADRILLLEHGHLTDSGTLAELLDRSEEMRALWAEDVDTVAT</sequence>
<keyword evidence="3" id="KW-0547">Nucleotide-binding</keyword>